<evidence type="ECO:0000313" key="2">
    <source>
        <dbReference type="EMBL" id="QFZ98752.1"/>
    </source>
</evidence>
<dbReference type="RefSeq" id="YP_009710803.1">
    <property type="nucleotide sequence ID" value="NC_045202.1"/>
</dbReference>
<keyword evidence="2" id="KW-0496">Mitochondrion</keyword>
<name>A0A5Q0N2I7_9AGAR</name>
<geneLocation type="mitochondrion" evidence="2"/>
<organism evidence="2">
    <name type="scientific">Macrolepiota fuliginosa</name>
    <dbReference type="NCBI Taxonomy" id="201230"/>
    <lineage>
        <taxon>Eukaryota</taxon>
        <taxon>Fungi</taxon>
        <taxon>Dikarya</taxon>
        <taxon>Basidiomycota</taxon>
        <taxon>Agaricomycotina</taxon>
        <taxon>Agaricomycetes</taxon>
        <taxon>Agaricomycetidae</taxon>
        <taxon>Agaricales</taxon>
        <taxon>Agaricineae</taxon>
        <taxon>Agaricaceae</taxon>
        <taxon>Macrolepiota</taxon>
    </lineage>
</organism>
<dbReference type="AlphaFoldDB" id="A0A5Q0N2I7"/>
<dbReference type="EMBL" id="MK993562">
    <property type="protein sequence ID" value="QFZ98752.1"/>
    <property type="molecule type" value="Genomic_DNA"/>
</dbReference>
<feature type="transmembrane region" description="Helical" evidence="1">
    <location>
        <begin position="37"/>
        <end position="62"/>
    </location>
</feature>
<keyword evidence="1" id="KW-1133">Transmembrane helix</keyword>
<dbReference type="GeneID" id="42438058"/>
<feature type="transmembrane region" description="Helical" evidence="1">
    <location>
        <begin position="224"/>
        <end position="244"/>
    </location>
</feature>
<feature type="transmembrane region" description="Helical" evidence="1">
    <location>
        <begin position="12"/>
        <end position="31"/>
    </location>
</feature>
<reference evidence="2" key="1">
    <citation type="submission" date="2019-05" db="EMBL/GenBank/DDBJ databases">
        <title>The first complete mitochondrial genome of the genus Macrolepiota (Macrolepiota dolichaula) by next-generation sequencing and its phylogenetic implications.</title>
        <authorList>
            <person name="Li Q."/>
            <person name="Chen C."/>
            <person name="Huang W."/>
            <person name="Jin X."/>
        </authorList>
    </citation>
    <scope>NUCLEOTIDE SEQUENCE</scope>
    <source>
        <strain evidence="2">SLZ21</strain>
    </source>
</reference>
<gene>
    <name evidence="2" type="primary">orf315</name>
</gene>
<evidence type="ECO:0000256" key="1">
    <source>
        <dbReference type="SAM" id="Phobius"/>
    </source>
</evidence>
<keyword evidence="1" id="KW-0472">Membrane</keyword>
<sequence>MNKNINIISKILFPHILVSLFAILSSFYAHSYDNTNLLLIDIIISKVGFSSFWIFISIYIATRSNYLERELIDYILIFISILTFKLLLLVIIHAFTIDFDFNLFNFMTNNSPSPASPITNNPNVGNITDSVGDAAILTTALKVGSDVAKNVPSLAGKITAVTSTAAVGLGIIAAKKVLNNTIVNSSSSNTNQLLSLDQVITSIFELTGNNALDLLIIVNKLHQIKIIILIVIILNVILLFYLNVSKIEEFLNKYLSNYPRLSRYLIRLIKAYHRMTKFNILYLLFLILIADFQCYNIINIWLLNIDNFIDLYFKK</sequence>
<keyword evidence="1" id="KW-0812">Transmembrane</keyword>
<accession>A0A5Q0N2I7</accession>
<protein>
    <submittedName>
        <fullName evidence="2">Uncharacterized protein</fullName>
    </submittedName>
</protein>
<feature type="transmembrane region" description="Helical" evidence="1">
    <location>
        <begin position="74"/>
        <end position="97"/>
    </location>
</feature>
<proteinExistence type="predicted"/>
<feature type="transmembrane region" description="Helical" evidence="1">
    <location>
        <begin position="280"/>
        <end position="303"/>
    </location>
</feature>